<gene>
    <name evidence="2" type="ORF">ACFPM7_17165</name>
</gene>
<organism evidence="2 3">
    <name type="scientific">Actinokineospora guangxiensis</name>
    <dbReference type="NCBI Taxonomy" id="1490288"/>
    <lineage>
        <taxon>Bacteria</taxon>
        <taxon>Bacillati</taxon>
        <taxon>Actinomycetota</taxon>
        <taxon>Actinomycetes</taxon>
        <taxon>Pseudonocardiales</taxon>
        <taxon>Pseudonocardiaceae</taxon>
        <taxon>Actinokineospora</taxon>
    </lineage>
</organism>
<keyword evidence="3" id="KW-1185">Reference proteome</keyword>
<sequence>MELMPALEAGLTEFDSRVRLVQDWAAPTPCAEWDVRALVNHVTAEHLWAPYLLRGATLPEVGDRFDGDVLGDDPVAAWTHAMTASRAAFHENRTLSGQVHTSGGPINADEYAWQMTFDLTIHSWDLARGAGLDEHLDPDLVMTVHDELGKYFPVWYGAILDHPVAVPDDASDQDRLIAATGRDPA</sequence>
<dbReference type="Pfam" id="PF11716">
    <property type="entry name" value="MDMPI_N"/>
    <property type="match status" value="1"/>
</dbReference>
<evidence type="ECO:0000313" key="2">
    <source>
        <dbReference type="EMBL" id="MFC5288790.1"/>
    </source>
</evidence>
<proteinExistence type="predicted"/>
<accession>A0ABW0ER29</accession>
<dbReference type="InterPro" id="IPR017520">
    <property type="entry name" value="CHP03086"/>
</dbReference>
<dbReference type="InterPro" id="IPR017517">
    <property type="entry name" value="Maleyloyr_isom"/>
</dbReference>
<dbReference type="RefSeq" id="WP_378248633.1">
    <property type="nucleotide sequence ID" value="NZ_JBHSKF010000007.1"/>
</dbReference>
<reference evidence="3" key="1">
    <citation type="journal article" date="2019" name="Int. J. Syst. Evol. Microbiol.">
        <title>The Global Catalogue of Microorganisms (GCM) 10K type strain sequencing project: providing services to taxonomists for standard genome sequencing and annotation.</title>
        <authorList>
            <consortium name="The Broad Institute Genomics Platform"/>
            <consortium name="The Broad Institute Genome Sequencing Center for Infectious Disease"/>
            <person name="Wu L."/>
            <person name="Ma J."/>
        </authorList>
    </citation>
    <scope>NUCLEOTIDE SEQUENCE [LARGE SCALE GENOMIC DNA]</scope>
    <source>
        <strain evidence="3">CCUG 59778</strain>
    </source>
</reference>
<dbReference type="Gene3D" id="1.20.120.450">
    <property type="entry name" value="dinb family like domain"/>
    <property type="match status" value="1"/>
</dbReference>
<comment type="caution">
    <text evidence="2">The sequence shown here is derived from an EMBL/GenBank/DDBJ whole genome shotgun (WGS) entry which is preliminary data.</text>
</comment>
<dbReference type="NCBIfam" id="TIGR03086">
    <property type="entry name" value="TIGR03086 family metal-binding protein"/>
    <property type="match status" value="1"/>
</dbReference>
<dbReference type="SUPFAM" id="SSF109854">
    <property type="entry name" value="DinB/YfiT-like putative metalloenzymes"/>
    <property type="match status" value="1"/>
</dbReference>
<dbReference type="NCBIfam" id="TIGR03083">
    <property type="entry name" value="maleylpyruvate isomerase family mycothiol-dependent enzyme"/>
    <property type="match status" value="1"/>
</dbReference>
<dbReference type="InterPro" id="IPR034660">
    <property type="entry name" value="DinB/YfiT-like"/>
</dbReference>
<name>A0ABW0ER29_9PSEU</name>
<protein>
    <submittedName>
        <fullName evidence="2">TIGR03086 family metal-binding protein</fullName>
    </submittedName>
</protein>
<dbReference type="Proteomes" id="UP001596157">
    <property type="component" value="Unassembled WGS sequence"/>
</dbReference>
<dbReference type="EMBL" id="JBHSKF010000007">
    <property type="protein sequence ID" value="MFC5288790.1"/>
    <property type="molecule type" value="Genomic_DNA"/>
</dbReference>
<evidence type="ECO:0000259" key="1">
    <source>
        <dbReference type="Pfam" id="PF11716"/>
    </source>
</evidence>
<feature type="domain" description="Mycothiol-dependent maleylpyruvate isomerase metal-binding" evidence="1">
    <location>
        <begin position="9"/>
        <end position="127"/>
    </location>
</feature>
<dbReference type="InterPro" id="IPR024344">
    <property type="entry name" value="MDMPI_metal-binding"/>
</dbReference>
<evidence type="ECO:0000313" key="3">
    <source>
        <dbReference type="Proteomes" id="UP001596157"/>
    </source>
</evidence>